<dbReference type="GO" id="GO:0008236">
    <property type="term" value="F:serine-type peptidase activity"/>
    <property type="evidence" value="ECO:0007669"/>
    <property type="project" value="InterPro"/>
</dbReference>
<dbReference type="GO" id="GO:0004175">
    <property type="term" value="F:endopeptidase activity"/>
    <property type="evidence" value="ECO:0007669"/>
    <property type="project" value="TreeGrafter"/>
</dbReference>
<reference evidence="2 3" key="1">
    <citation type="submission" date="2013-01" db="EMBL/GenBank/DDBJ databases">
        <authorList>
            <person name="Harkins D.M."/>
            <person name="Durkin A.S."/>
            <person name="Brinkac L.M."/>
            <person name="Haft D.H."/>
            <person name="Selengut J.D."/>
            <person name="Sanka R."/>
            <person name="DePew J."/>
            <person name="Purushe J."/>
            <person name="Hartskeerl R.A."/>
            <person name="Ahmed A."/>
            <person name="van der Linden H."/>
            <person name="Goris M.G.A."/>
            <person name="Vinetz J.M."/>
            <person name="Sutton G.G."/>
            <person name="Nierman W.C."/>
            <person name="Fouts D.E."/>
        </authorList>
    </citation>
    <scope>NUCLEOTIDE SEQUENCE [LARGE SCALE GENOMIC DNA]</scope>
    <source>
        <strain evidence="2 3">TE 1992</strain>
    </source>
</reference>
<evidence type="ECO:0000259" key="1">
    <source>
        <dbReference type="Pfam" id="PF03572"/>
    </source>
</evidence>
<dbReference type="InterPro" id="IPR005151">
    <property type="entry name" value="Tail-specific_protease"/>
</dbReference>
<dbReference type="PANTHER" id="PTHR32060:SF30">
    <property type="entry name" value="CARBOXY-TERMINAL PROCESSING PROTEASE CTPA"/>
    <property type="match status" value="1"/>
</dbReference>
<accession>M3ECM0</accession>
<comment type="caution">
    <text evidence="2">The sequence shown here is derived from an EMBL/GenBank/DDBJ whole genome shotgun (WGS) entry which is preliminary data.</text>
</comment>
<dbReference type="InterPro" id="IPR029045">
    <property type="entry name" value="ClpP/crotonase-like_dom_sf"/>
</dbReference>
<name>M3ECM0_LEPIR</name>
<gene>
    <name evidence="2" type="ORF">LEP1GSC067_2835</name>
</gene>
<evidence type="ECO:0000313" key="3">
    <source>
        <dbReference type="Proteomes" id="UP000011754"/>
    </source>
</evidence>
<dbReference type="Pfam" id="PF03572">
    <property type="entry name" value="Peptidase_S41"/>
    <property type="match status" value="1"/>
</dbReference>
<dbReference type="GO" id="GO:0007165">
    <property type="term" value="P:signal transduction"/>
    <property type="evidence" value="ECO:0007669"/>
    <property type="project" value="TreeGrafter"/>
</dbReference>
<dbReference type="AlphaFoldDB" id="M3ECM0"/>
<dbReference type="EMBL" id="AKWW02000011">
    <property type="protein sequence ID" value="EMF44665.1"/>
    <property type="molecule type" value="Genomic_DNA"/>
</dbReference>
<proteinExistence type="predicted"/>
<dbReference type="PANTHER" id="PTHR32060">
    <property type="entry name" value="TAIL-SPECIFIC PROTEASE"/>
    <property type="match status" value="1"/>
</dbReference>
<protein>
    <submittedName>
        <fullName evidence="2">Peptidase, S41 domain protein</fullName>
    </submittedName>
</protein>
<feature type="domain" description="Tail specific protease" evidence="1">
    <location>
        <begin position="1"/>
        <end position="58"/>
    </location>
</feature>
<organism evidence="2 3">
    <name type="scientific">Leptospira interrogans serovar Lora str. TE 1992</name>
    <dbReference type="NCBI Taxonomy" id="1193028"/>
    <lineage>
        <taxon>Bacteria</taxon>
        <taxon>Pseudomonadati</taxon>
        <taxon>Spirochaetota</taxon>
        <taxon>Spirochaetia</taxon>
        <taxon>Leptospirales</taxon>
        <taxon>Leptospiraceae</taxon>
        <taxon>Leptospira</taxon>
    </lineage>
</organism>
<dbReference type="GO" id="GO:0030288">
    <property type="term" value="C:outer membrane-bounded periplasmic space"/>
    <property type="evidence" value="ECO:0007669"/>
    <property type="project" value="TreeGrafter"/>
</dbReference>
<dbReference type="Proteomes" id="UP000011754">
    <property type="component" value="Unassembled WGS sequence"/>
</dbReference>
<dbReference type="Gene3D" id="3.90.226.10">
    <property type="entry name" value="2-enoyl-CoA Hydratase, Chain A, domain 1"/>
    <property type="match status" value="1"/>
</dbReference>
<sequence length="156" mass="17617">MQDHGRGKILGTVSFGKGSVQNIYSLSHNTGIALTIQKYYTPSGKSIHGKGIQPDVIVKPIEPTEDDRFYIRKMAEKKMLETFLLKNPNYSEANFVLLEKYLSEKGIKLSADVARFLYKSKTRQEGQNSILDLELDPQLRKAIEILSPNKDGEKKS</sequence>
<dbReference type="GO" id="GO:0006508">
    <property type="term" value="P:proteolysis"/>
    <property type="evidence" value="ECO:0007669"/>
    <property type="project" value="InterPro"/>
</dbReference>
<dbReference type="SUPFAM" id="SSF52096">
    <property type="entry name" value="ClpP/crotonase"/>
    <property type="match status" value="1"/>
</dbReference>
<evidence type="ECO:0000313" key="2">
    <source>
        <dbReference type="EMBL" id="EMF44665.1"/>
    </source>
</evidence>